<dbReference type="EMBL" id="JAKNGE010000001">
    <property type="protein sequence ID" value="MCG4743907.1"/>
    <property type="molecule type" value="Genomic_DNA"/>
</dbReference>
<evidence type="ECO:0000313" key="6">
    <source>
        <dbReference type="EMBL" id="NSJ48439.1"/>
    </source>
</evidence>
<dbReference type="FunFam" id="3.40.50.720:FF:000084">
    <property type="entry name" value="Short-chain dehydrogenase reductase"/>
    <property type="match status" value="1"/>
</dbReference>
<keyword evidence="3" id="KW-0753">Steroid metabolism</keyword>
<dbReference type="SMART" id="SM00822">
    <property type="entry name" value="PKS_KR"/>
    <property type="match status" value="1"/>
</dbReference>
<keyword evidence="3" id="KW-0443">Lipid metabolism</keyword>
<gene>
    <name evidence="6" type="ORF">G5B36_06965</name>
    <name evidence="5" type="ORF">L0N08_00605</name>
</gene>
<protein>
    <submittedName>
        <fullName evidence="5">SDR family oxidoreductase</fullName>
    </submittedName>
</protein>
<dbReference type="Proteomes" id="UP000669239">
    <property type="component" value="Unassembled WGS sequence"/>
</dbReference>
<evidence type="ECO:0000313" key="5">
    <source>
        <dbReference type="EMBL" id="MCG4743907.1"/>
    </source>
</evidence>
<dbReference type="AlphaFoldDB" id="A0AAW5BRN6"/>
<reference evidence="5" key="3">
    <citation type="submission" date="2022-01" db="EMBL/GenBank/DDBJ databases">
        <title>Collection of gut derived symbiotic bacterial strains cultured from healthy donors.</title>
        <authorList>
            <person name="Lin H."/>
            <person name="Kohout C."/>
            <person name="Waligurski E."/>
            <person name="Pamer E.G."/>
        </authorList>
    </citation>
    <scope>NUCLEOTIDE SEQUENCE</scope>
    <source>
        <strain evidence="5">DFI.6.55</strain>
    </source>
</reference>
<organism evidence="5 8">
    <name type="scientific">Enterocloster aldenensis</name>
    <dbReference type="NCBI Taxonomy" id="358742"/>
    <lineage>
        <taxon>Bacteria</taxon>
        <taxon>Bacillati</taxon>
        <taxon>Bacillota</taxon>
        <taxon>Clostridia</taxon>
        <taxon>Lachnospirales</taxon>
        <taxon>Lachnospiraceae</taxon>
        <taxon>Enterocloster</taxon>
    </lineage>
</organism>
<sequence length="266" mass="28786">MAAFTENEMKDFKITDWYDLSGQVAVVTGGSTGLGLAITRCLVSAGAKVCVVSFESPEQAAEALEGFGDRTVFYQFDITDTGRAQELVDRIVQEQGRVDILVNNAGNHCKKFIWDMTVEDYKRVLEVHLVGSFAMTKAVVPYMKEQKRGRIIYQASMTSYIGQPQVAGYSTSKAGFLGMIHTLTAELAEFGVTVNAIAPGWIDTPMFHQAVDNDPPRLAKIMGRIPAKTVGDPMDVGMCAAFLCSDAARYISGSCIPVDGGALIGF</sequence>
<comment type="similarity">
    <text evidence="1">Belongs to the short-chain dehydrogenases/reductases (SDR) family.</text>
</comment>
<evidence type="ECO:0000259" key="4">
    <source>
        <dbReference type="SMART" id="SM00822"/>
    </source>
</evidence>
<dbReference type="GO" id="GO:0016491">
    <property type="term" value="F:oxidoreductase activity"/>
    <property type="evidence" value="ECO:0007669"/>
    <property type="project" value="UniProtKB-KW"/>
</dbReference>
<dbReference type="InterPro" id="IPR057326">
    <property type="entry name" value="KR_dom"/>
</dbReference>
<dbReference type="PANTHER" id="PTHR42879:SF2">
    <property type="entry name" value="3-OXOACYL-[ACYL-CARRIER-PROTEIN] REDUCTASE FABG"/>
    <property type="match status" value="1"/>
</dbReference>
<keyword evidence="7" id="KW-1185">Reference proteome</keyword>
<feature type="domain" description="Ketoreductase" evidence="4">
    <location>
        <begin position="23"/>
        <end position="204"/>
    </location>
</feature>
<dbReference type="EMBL" id="JAAITT010000007">
    <property type="protein sequence ID" value="NSJ48439.1"/>
    <property type="molecule type" value="Genomic_DNA"/>
</dbReference>
<dbReference type="InterPro" id="IPR002347">
    <property type="entry name" value="SDR_fam"/>
</dbReference>
<name>A0AAW5BRN6_9FIRM</name>
<proteinExistence type="inferred from homology"/>
<dbReference type="InterPro" id="IPR050259">
    <property type="entry name" value="SDR"/>
</dbReference>
<dbReference type="Proteomes" id="UP001299608">
    <property type="component" value="Unassembled WGS sequence"/>
</dbReference>
<dbReference type="PANTHER" id="PTHR42879">
    <property type="entry name" value="3-OXOACYL-(ACYL-CARRIER-PROTEIN) REDUCTASE"/>
    <property type="match status" value="1"/>
</dbReference>
<reference evidence="6 7" key="1">
    <citation type="journal article" date="2020" name="Cell Host Microbe">
        <title>Functional and Genomic Variation between Human-Derived Isolates of Lachnospiraceae Reveals Inter- and Intra-Species Diversity.</title>
        <authorList>
            <person name="Sorbara M.T."/>
            <person name="Littmann E.R."/>
            <person name="Fontana E."/>
            <person name="Moody T.U."/>
            <person name="Kohout C.E."/>
            <person name="Gjonbalaj M."/>
            <person name="Eaton V."/>
            <person name="Seok R."/>
            <person name="Leiner I.M."/>
            <person name="Pamer E.G."/>
        </authorList>
    </citation>
    <scope>NUCLEOTIDE SEQUENCE [LARGE SCALE GENOMIC DNA]</scope>
    <source>
        <strain evidence="6 7">MSK.1.17</strain>
    </source>
</reference>
<dbReference type="GO" id="GO:0008206">
    <property type="term" value="P:bile acid metabolic process"/>
    <property type="evidence" value="ECO:0007669"/>
    <property type="project" value="UniProtKB-ARBA"/>
</dbReference>
<evidence type="ECO:0000313" key="7">
    <source>
        <dbReference type="Proteomes" id="UP000669239"/>
    </source>
</evidence>
<dbReference type="Gene3D" id="3.40.50.720">
    <property type="entry name" value="NAD(P)-binding Rossmann-like Domain"/>
    <property type="match status" value="1"/>
</dbReference>
<dbReference type="GeneID" id="97204143"/>
<dbReference type="PRINTS" id="PR00080">
    <property type="entry name" value="SDRFAMILY"/>
</dbReference>
<evidence type="ECO:0000313" key="8">
    <source>
        <dbReference type="Proteomes" id="UP001299608"/>
    </source>
</evidence>
<dbReference type="SUPFAM" id="SSF51735">
    <property type="entry name" value="NAD(P)-binding Rossmann-fold domains"/>
    <property type="match status" value="1"/>
</dbReference>
<reference evidence="6" key="2">
    <citation type="submission" date="2020-02" db="EMBL/GenBank/DDBJ databases">
        <authorList>
            <person name="Littmann E."/>
            <person name="Sorbara M."/>
        </authorList>
    </citation>
    <scope>NUCLEOTIDE SEQUENCE</scope>
    <source>
        <strain evidence="6">MSK.1.17</strain>
    </source>
</reference>
<accession>A0AAW5BRN6</accession>
<keyword evidence="2" id="KW-0560">Oxidoreductase</keyword>
<dbReference type="RefSeq" id="WP_165641814.1">
    <property type="nucleotide sequence ID" value="NZ_BAABZL010000001.1"/>
</dbReference>
<evidence type="ECO:0000256" key="3">
    <source>
        <dbReference type="ARBA" id="ARBA00023221"/>
    </source>
</evidence>
<dbReference type="Pfam" id="PF13561">
    <property type="entry name" value="adh_short_C2"/>
    <property type="match status" value="1"/>
</dbReference>
<dbReference type="InterPro" id="IPR036291">
    <property type="entry name" value="NAD(P)-bd_dom_sf"/>
</dbReference>
<evidence type="ECO:0000256" key="2">
    <source>
        <dbReference type="ARBA" id="ARBA00023002"/>
    </source>
</evidence>
<dbReference type="PRINTS" id="PR00081">
    <property type="entry name" value="GDHRDH"/>
</dbReference>
<comment type="caution">
    <text evidence="5">The sequence shown here is derived from an EMBL/GenBank/DDBJ whole genome shotgun (WGS) entry which is preliminary data.</text>
</comment>
<evidence type="ECO:0000256" key="1">
    <source>
        <dbReference type="ARBA" id="ARBA00006484"/>
    </source>
</evidence>